<evidence type="ECO:0000313" key="4">
    <source>
        <dbReference type="Proteomes" id="UP001489902"/>
    </source>
</evidence>
<sequence length="424" mass="42586">MFAKAFTFASLASLASAHMLLANPKPYGQIDNSPLEGDGSNFPCKNAVNDGTTTNVYEQGSTQQLSFTGQATHGGGSCQISLTTDKNPTKDSVWKVIKSIEGGCPAKGQEGNMGGNADAPDPYKYDFTIPKELAAGDYTLAWTWFNKVGNREMYMNCAAVTIEGSGGSKDHLDSLPDMFVANLGDGCETIHDKDLVFPNAGKDVDRFNGATDAFKGPNDKCTAAPGGGSNPSPTGGNDAPAPTGGNEAPAPTGDNAQPTQPQATQPAVTQTAAPGSGDGSNGAPQLPGGGVFITVSQPASSQPAATQAPEAPETPAAPETPKTPGNGSGEEGSGSDSGSGSGEGNKGGDSGSGSGGFAAGTACTSEGEWNCVGGSTFQRCASGAWTATQQLSSGVSCTPGQGADIGMTAKRGARAMRRAARHST</sequence>
<feature type="chain" id="PRO_5045349233" description="Spore coat protein SP96" evidence="2">
    <location>
        <begin position="18"/>
        <end position="424"/>
    </location>
</feature>
<evidence type="ECO:0000256" key="1">
    <source>
        <dbReference type="SAM" id="MobiDB-lite"/>
    </source>
</evidence>
<proteinExistence type="predicted"/>
<dbReference type="PANTHER" id="PTHR36182">
    <property type="entry name" value="PROTEIN, PUTATIVE (AFU_ORTHOLOGUE AFUA_6G10930)-RELATED"/>
    <property type="match status" value="1"/>
</dbReference>
<feature type="compositionally biased region" description="Gly residues" evidence="1">
    <location>
        <begin position="326"/>
        <end position="356"/>
    </location>
</feature>
<feature type="region of interest" description="Disordered" evidence="1">
    <location>
        <begin position="208"/>
        <end position="356"/>
    </location>
</feature>
<keyword evidence="4" id="KW-1185">Reference proteome</keyword>
<dbReference type="EMBL" id="CP151263">
    <property type="protein sequence ID" value="WZH46210.1"/>
    <property type="molecule type" value="Genomic_DNA"/>
</dbReference>
<feature type="compositionally biased region" description="Low complexity" evidence="1">
    <location>
        <begin position="256"/>
        <end position="274"/>
    </location>
</feature>
<dbReference type="PANTHER" id="PTHR36182:SF2">
    <property type="entry name" value="LYTIC POLYSACCHARIDE MONOOXYGENASE"/>
    <property type="match status" value="1"/>
</dbReference>
<gene>
    <name evidence="3" type="ORF">QYS62_007280</name>
</gene>
<evidence type="ECO:0008006" key="5">
    <source>
        <dbReference type="Google" id="ProtNLM"/>
    </source>
</evidence>
<feature type="compositionally biased region" description="Low complexity" evidence="1">
    <location>
        <begin position="296"/>
        <end position="320"/>
    </location>
</feature>
<evidence type="ECO:0000313" key="3">
    <source>
        <dbReference type="EMBL" id="WZH46210.1"/>
    </source>
</evidence>
<dbReference type="Proteomes" id="UP001489902">
    <property type="component" value="Chromosome 4"/>
</dbReference>
<dbReference type="Gene3D" id="2.70.50.70">
    <property type="match status" value="1"/>
</dbReference>
<keyword evidence="2" id="KW-0732">Signal</keyword>
<organism evidence="3 4">
    <name type="scientific">Fusarium acuminatum</name>
    <dbReference type="NCBI Taxonomy" id="5515"/>
    <lineage>
        <taxon>Eukaryota</taxon>
        <taxon>Fungi</taxon>
        <taxon>Dikarya</taxon>
        <taxon>Ascomycota</taxon>
        <taxon>Pezizomycotina</taxon>
        <taxon>Sordariomycetes</taxon>
        <taxon>Hypocreomycetidae</taxon>
        <taxon>Hypocreales</taxon>
        <taxon>Nectriaceae</taxon>
        <taxon>Fusarium</taxon>
        <taxon>Fusarium tricinctum species complex</taxon>
    </lineage>
</organism>
<reference evidence="3 4" key="1">
    <citation type="submission" date="2024-04" db="EMBL/GenBank/DDBJ databases">
        <title>Complete genome sequence of Fusarium acuminatum.</title>
        <authorList>
            <person name="Lan B."/>
        </authorList>
    </citation>
    <scope>NUCLEOTIDE SEQUENCE [LARGE SCALE GENOMIC DNA]</scope>
    <source>
        <strain evidence="3">1A</strain>
    </source>
</reference>
<name>A0ABZ2X117_9HYPO</name>
<feature type="signal peptide" evidence="2">
    <location>
        <begin position="1"/>
        <end position="17"/>
    </location>
</feature>
<evidence type="ECO:0000256" key="2">
    <source>
        <dbReference type="SAM" id="SignalP"/>
    </source>
</evidence>
<protein>
    <recommendedName>
        <fullName evidence="5">Spore coat protein SP96</fullName>
    </recommendedName>
</protein>
<accession>A0ABZ2X117</accession>